<feature type="domain" description="MIP18 family-like" evidence="1">
    <location>
        <begin position="7"/>
        <end position="72"/>
    </location>
</feature>
<dbReference type="STRING" id="252246.SAMN05421799_103228"/>
<keyword evidence="3" id="KW-1185">Reference proteome</keyword>
<dbReference type="RefSeq" id="WP_076345812.1">
    <property type="nucleotide sequence ID" value="NZ_FTOO01000003.1"/>
</dbReference>
<dbReference type="Gene3D" id="3.30.300.130">
    <property type="entry name" value="Fe-S cluster assembly (FSCA)"/>
    <property type="match status" value="1"/>
</dbReference>
<accession>A0A1N7LLC3</accession>
<dbReference type="InterPro" id="IPR052339">
    <property type="entry name" value="Fe-S_Maturation_MIP18"/>
</dbReference>
<name>A0A1N7LLC3_9BACL</name>
<dbReference type="EMBL" id="FTOO01000003">
    <property type="protein sequence ID" value="SIS74594.1"/>
    <property type="molecule type" value="Genomic_DNA"/>
</dbReference>
<dbReference type="PANTHER" id="PTHR42831">
    <property type="entry name" value="FE-S PROTEIN MATURATION AUXILIARY FACTOR YITW"/>
    <property type="match status" value="1"/>
</dbReference>
<dbReference type="AlphaFoldDB" id="A0A1N7LLC3"/>
<evidence type="ECO:0000259" key="1">
    <source>
        <dbReference type="Pfam" id="PF01883"/>
    </source>
</evidence>
<gene>
    <name evidence="2" type="ORF">SAMN05421799_103228</name>
</gene>
<evidence type="ECO:0000313" key="2">
    <source>
        <dbReference type="EMBL" id="SIS74594.1"/>
    </source>
</evidence>
<dbReference type="PANTHER" id="PTHR42831:SF3">
    <property type="entry name" value="1,2-PHENYLACETYL-COA EPOXIDASE, SUBUNIT D-RELATED"/>
    <property type="match status" value="1"/>
</dbReference>
<sequence length="103" mass="11791">MGLESYWAALERVTDPEWPLSVVDLGLIYDVQECEDGTVEVTLTYTSVGCPCMEWIQEDIRARLREQGAANVRIRVVWDPPWTAERLTPKARAEMRKWGVAIP</sequence>
<evidence type="ECO:0000313" key="3">
    <source>
        <dbReference type="Proteomes" id="UP000186156"/>
    </source>
</evidence>
<dbReference type="InterPro" id="IPR002744">
    <property type="entry name" value="MIP18-like"/>
</dbReference>
<dbReference type="SUPFAM" id="SSF117916">
    <property type="entry name" value="Fe-S cluster assembly (FSCA) domain-like"/>
    <property type="match status" value="1"/>
</dbReference>
<organism evidence="2 3">
    <name type="scientific">Alicyclobacillus vulcanalis</name>
    <dbReference type="NCBI Taxonomy" id="252246"/>
    <lineage>
        <taxon>Bacteria</taxon>
        <taxon>Bacillati</taxon>
        <taxon>Bacillota</taxon>
        <taxon>Bacilli</taxon>
        <taxon>Bacillales</taxon>
        <taxon>Alicyclobacillaceae</taxon>
        <taxon>Alicyclobacillus</taxon>
    </lineage>
</organism>
<dbReference type="OrthoDB" id="9805360at2"/>
<proteinExistence type="predicted"/>
<dbReference type="Pfam" id="PF01883">
    <property type="entry name" value="FeS_assembly_P"/>
    <property type="match status" value="1"/>
</dbReference>
<protein>
    <submittedName>
        <fullName evidence="2">Phenylacetate-CoA oxygenase, PaaJ subunit</fullName>
    </submittedName>
</protein>
<reference evidence="3" key="1">
    <citation type="submission" date="2017-01" db="EMBL/GenBank/DDBJ databases">
        <authorList>
            <person name="Varghese N."/>
            <person name="Submissions S."/>
        </authorList>
    </citation>
    <scope>NUCLEOTIDE SEQUENCE [LARGE SCALE GENOMIC DNA]</scope>
    <source>
        <strain evidence="3">DSM 16176</strain>
    </source>
</reference>
<dbReference type="Proteomes" id="UP000186156">
    <property type="component" value="Unassembled WGS sequence"/>
</dbReference>
<dbReference type="InterPro" id="IPR034904">
    <property type="entry name" value="FSCA_dom_sf"/>
</dbReference>